<gene>
    <name evidence="2" type="ORF">ACFPOC_04235</name>
</gene>
<dbReference type="Proteomes" id="UP001596056">
    <property type="component" value="Unassembled WGS sequence"/>
</dbReference>
<dbReference type="EMBL" id="JBHSNA010000002">
    <property type="protein sequence ID" value="MFC5565624.1"/>
    <property type="molecule type" value="Genomic_DNA"/>
</dbReference>
<feature type="region of interest" description="Disordered" evidence="1">
    <location>
        <begin position="181"/>
        <end position="201"/>
    </location>
</feature>
<dbReference type="Gene3D" id="1.10.10.690">
    <property type="entry name" value="YidB-like"/>
    <property type="match status" value="1"/>
</dbReference>
<protein>
    <submittedName>
        <fullName evidence="2">YidB family protein</fullName>
    </submittedName>
</protein>
<accession>A0ABW0S9T4</accession>
<dbReference type="InterPro" id="IPR045372">
    <property type="entry name" value="YidB"/>
</dbReference>
<dbReference type="SUPFAM" id="SSF140804">
    <property type="entry name" value="YidB-like"/>
    <property type="match status" value="1"/>
</dbReference>
<comment type="caution">
    <text evidence="2">The sequence shown here is derived from an EMBL/GenBank/DDBJ whole genome shotgun (WGS) entry which is preliminary data.</text>
</comment>
<dbReference type="Pfam" id="PF20159">
    <property type="entry name" value="YidB"/>
    <property type="match status" value="1"/>
</dbReference>
<evidence type="ECO:0000313" key="3">
    <source>
        <dbReference type="Proteomes" id="UP001596056"/>
    </source>
</evidence>
<proteinExistence type="predicted"/>
<evidence type="ECO:0000313" key="2">
    <source>
        <dbReference type="EMBL" id="MFC5565624.1"/>
    </source>
</evidence>
<sequence>MARSGFPSMTALLGLLAVAGYQNRDKISEMLNSRGGAGGGTGGGGLGGAMGGGDGMGRQAGLGGGAGGLGGMLGGLMGGGAQGGAGGGGLDRLLGGLMGGASGAAGGAGLGGLLGGGLQEMNERFRQTGRGQVMDSWVNTGPNERIEPHDLEAAIGPETLEDLQEATGLSREELLSRLSRELPDAIDQYTPDGRLPDRDLS</sequence>
<keyword evidence="3" id="KW-1185">Reference proteome</keyword>
<organism evidence="2 3">
    <name type="scientific">Rubellimicrobium aerolatum</name>
    <dbReference type="NCBI Taxonomy" id="490979"/>
    <lineage>
        <taxon>Bacteria</taxon>
        <taxon>Pseudomonadati</taxon>
        <taxon>Pseudomonadota</taxon>
        <taxon>Alphaproteobacteria</taxon>
        <taxon>Rhodobacterales</taxon>
        <taxon>Roseobacteraceae</taxon>
        <taxon>Rubellimicrobium</taxon>
    </lineage>
</organism>
<evidence type="ECO:0000256" key="1">
    <source>
        <dbReference type="SAM" id="MobiDB-lite"/>
    </source>
</evidence>
<name>A0ABW0S9T4_9RHOB</name>
<dbReference type="RefSeq" id="WP_209838173.1">
    <property type="nucleotide sequence ID" value="NZ_JAGGJP010000002.1"/>
</dbReference>
<reference evidence="3" key="1">
    <citation type="journal article" date="2019" name="Int. J. Syst. Evol. Microbiol.">
        <title>The Global Catalogue of Microorganisms (GCM) 10K type strain sequencing project: providing services to taxonomists for standard genome sequencing and annotation.</title>
        <authorList>
            <consortium name="The Broad Institute Genomics Platform"/>
            <consortium name="The Broad Institute Genome Sequencing Center for Infectious Disease"/>
            <person name="Wu L."/>
            <person name="Ma J."/>
        </authorList>
    </citation>
    <scope>NUCLEOTIDE SEQUENCE [LARGE SCALE GENOMIC DNA]</scope>
    <source>
        <strain evidence="3">KACC 11588</strain>
    </source>
</reference>
<dbReference type="InterPro" id="IPR027405">
    <property type="entry name" value="YidB-like"/>
</dbReference>